<reference evidence="2" key="1">
    <citation type="journal article" date="2020" name="Mol. Plant Microbe Interact.">
        <title>Genome Sequence of the Biocontrol Agent Coniothyrium minitans strain Conio (IMI 134523).</title>
        <authorList>
            <person name="Patel D."/>
            <person name="Shittu T.A."/>
            <person name="Baroncelli R."/>
            <person name="Muthumeenakshi S."/>
            <person name="Osborne T.H."/>
            <person name="Janganan T.K."/>
            <person name="Sreenivasaprasad S."/>
        </authorList>
    </citation>
    <scope>NUCLEOTIDE SEQUENCE</scope>
    <source>
        <strain evidence="2">Conio</strain>
    </source>
</reference>
<name>A0A9P6KKY7_9PLEO</name>
<gene>
    <name evidence="2" type="ORF">PMIN01_12218</name>
</gene>
<keyword evidence="1" id="KW-0472">Membrane</keyword>
<sequence>MADVLLVFSITCFAVGLTFSAMITYRDFRALRERQRFISVPWQIALVTFDLVQDGLLLCCLGLTIFMMKSHRLNWAEPIASSAVQSMSATNNSDVIHTLVYKVVMLVAIAASSLLSGIIAWRRRCLHRSSGAKPNRDVICFFTAMAVSSALTTLFTLACAVTFFFSGRTESEVGYRLRFTIFTVRYRSSLMISPNAPQVCAGIQALAIYYSTAALATLACASPTSSFSPQHHGRDEHNRGYYHEGDSFRELSPYLPDVFPNPSLEQIRETQERAHGTLPNTPLPAHLSKEGITNFKLIAFNELFEVAFFFELLQNITNNVDGYELGEARDEILEDLTVILAVEELHALGANAILQANGVDPIKPCRYNFPVSDYKSAVALAATFTDVVLGALQDVNDIFAQNAENGLVRLISLFVD</sequence>
<dbReference type="Proteomes" id="UP000756921">
    <property type="component" value="Unassembled WGS sequence"/>
</dbReference>
<evidence type="ECO:0000313" key="3">
    <source>
        <dbReference type="Proteomes" id="UP000756921"/>
    </source>
</evidence>
<keyword evidence="1" id="KW-1133">Transmembrane helix</keyword>
<feature type="transmembrane region" description="Helical" evidence="1">
    <location>
        <begin position="6"/>
        <end position="25"/>
    </location>
</feature>
<evidence type="ECO:0000256" key="1">
    <source>
        <dbReference type="SAM" id="Phobius"/>
    </source>
</evidence>
<comment type="caution">
    <text evidence="2">The sequence shown here is derived from an EMBL/GenBank/DDBJ whole genome shotgun (WGS) entry which is preliminary data.</text>
</comment>
<protein>
    <submittedName>
        <fullName evidence="2">Late sexual development protein</fullName>
    </submittedName>
</protein>
<dbReference type="AlphaFoldDB" id="A0A9P6KKY7"/>
<accession>A0A9P6KKY7</accession>
<evidence type="ECO:0000313" key="2">
    <source>
        <dbReference type="EMBL" id="KAF9730285.1"/>
    </source>
</evidence>
<keyword evidence="3" id="KW-1185">Reference proteome</keyword>
<proteinExistence type="predicted"/>
<feature type="transmembrane region" description="Helical" evidence="1">
    <location>
        <begin position="141"/>
        <end position="165"/>
    </location>
</feature>
<organism evidence="2 3">
    <name type="scientific">Paraphaeosphaeria minitans</name>
    <dbReference type="NCBI Taxonomy" id="565426"/>
    <lineage>
        <taxon>Eukaryota</taxon>
        <taxon>Fungi</taxon>
        <taxon>Dikarya</taxon>
        <taxon>Ascomycota</taxon>
        <taxon>Pezizomycotina</taxon>
        <taxon>Dothideomycetes</taxon>
        <taxon>Pleosporomycetidae</taxon>
        <taxon>Pleosporales</taxon>
        <taxon>Massarineae</taxon>
        <taxon>Didymosphaeriaceae</taxon>
        <taxon>Paraphaeosphaeria</taxon>
    </lineage>
</organism>
<dbReference type="Pfam" id="PF13668">
    <property type="entry name" value="Ferritin_2"/>
    <property type="match status" value="1"/>
</dbReference>
<feature type="transmembrane region" description="Helical" evidence="1">
    <location>
        <begin position="99"/>
        <end position="121"/>
    </location>
</feature>
<feature type="transmembrane region" description="Helical" evidence="1">
    <location>
        <begin position="46"/>
        <end position="68"/>
    </location>
</feature>
<keyword evidence="1" id="KW-0812">Transmembrane</keyword>
<dbReference type="EMBL" id="WJXW01000015">
    <property type="protein sequence ID" value="KAF9730285.1"/>
    <property type="molecule type" value="Genomic_DNA"/>
</dbReference>
<dbReference type="OrthoDB" id="5293813at2759"/>